<dbReference type="Pfam" id="PF00406">
    <property type="entry name" value="ADK"/>
    <property type="match status" value="1"/>
</dbReference>
<feature type="non-terminal residue" evidence="6">
    <location>
        <position position="1"/>
    </location>
</feature>
<feature type="region of interest" description="Disordered" evidence="5">
    <location>
        <begin position="131"/>
        <end position="152"/>
    </location>
</feature>
<dbReference type="InterPro" id="IPR027417">
    <property type="entry name" value="P-loop_NTPase"/>
</dbReference>
<comment type="caution">
    <text evidence="6">The sequence shown here is derived from an EMBL/GenBank/DDBJ whole genome shotgun (WGS) entry which is preliminary data.</text>
</comment>
<evidence type="ECO:0000313" key="7">
    <source>
        <dbReference type="Proteomes" id="UP001305647"/>
    </source>
</evidence>
<dbReference type="GO" id="GO:0006139">
    <property type="term" value="P:nucleobase-containing compound metabolic process"/>
    <property type="evidence" value="ECO:0007669"/>
    <property type="project" value="InterPro"/>
</dbReference>
<evidence type="ECO:0000256" key="3">
    <source>
        <dbReference type="ARBA" id="ARBA00022777"/>
    </source>
</evidence>
<dbReference type="CDD" id="cd01428">
    <property type="entry name" value="ADK"/>
    <property type="match status" value="1"/>
</dbReference>
<feature type="non-terminal residue" evidence="6">
    <location>
        <position position="152"/>
    </location>
</feature>
<proteinExistence type="inferred from homology"/>
<dbReference type="Gene3D" id="3.40.50.300">
    <property type="entry name" value="P-loop containing nucleotide triphosphate hydrolases"/>
    <property type="match status" value="1"/>
</dbReference>
<dbReference type="InterPro" id="IPR000850">
    <property type="entry name" value="Adenylat/UMP-CMP_kin"/>
</dbReference>
<dbReference type="AlphaFoldDB" id="A0AAN6SVX7"/>
<gene>
    <name evidence="6" type="ORF">N658DRAFT_389734</name>
</gene>
<keyword evidence="3 4" id="KW-0418">Kinase</keyword>
<dbReference type="GO" id="GO:0005524">
    <property type="term" value="F:ATP binding"/>
    <property type="evidence" value="ECO:0007669"/>
    <property type="project" value="InterPro"/>
</dbReference>
<comment type="similarity">
    <text evidence="4">Belongs to the adenylate kinase family.</text>
</comment>
<protein>
    <submittedName>
        <fullName evidence="6">P-loop containing nucleoside triphosphate hydrolase protein</fullName>
    </submittedName>
</protein>
<sequence length="152" mass="17111">DLVFVFVMGGPGVGKGTQCERAAQRFGLKNVSVGDLLRRERSLPDSLYNDFIGKSFRENVPVPPGLVMKLPSVELQGLGVDGNRVRRMILDGFPLSEDQLNAFEEEVSPRYSTIVMECPVEVMLQRLTERAMSSDREHDAPERVNRRINSFQ</sequence>
<reference evidence="6" key="2">
    <citation type="submission" date="2023-05" db="EMBL/GenBank/DDBJ databases">
        <authorList>
            <consortium name="Lawrence Berkeley National Laboratory"/>
            <person name="Steindorff A."/>
            <person name="Hensen N."/>
            <person name="Bonometti L."/>
            <person name="Westerberg I."/>
            <person name="Brannstrom I.O."/>
            <person name="Guillou S."/>
            <person name="Cros-Aarteil S."/>
            <person name="Calhoun S."/>
            <person name="Haridas S."/>
            <person name="Kuo A."/>
            <person name="Mondo S."/>
            <person name="Pangilinan J."/>
            <person name="Riley R."/>
            <person name="Labutti K."/>
            <person name="Andreopoulos B."/>
            <person name="Lipzen A."/>
            <person name="Chen C."/>
            <person name="Yanf M."/>
            <person name="Daum C."/>
            <person name="Ng V."/>
            <person name="Clum A."/>
            <person name="Ohm R."/>
            <person name="Martin F."/>
            <person name="Silar P."/>
            <person name="Natvig D."/>
            <person name="Lalanne C."/>
            <person name="Gautier V."/>
            <person name="Ament-Velasquez S.L."/>
            <person name="Kruys A."/>
            <person name="Hutchinson M.I."/>
            <person name="Powell A.J."/>
            <person name="Barry K."/>
            <person name="Miller A.N."/>
            <person name="Grigoriev I.V."/>
            <person name="Debuchy R."/>
            <person name="Gladieux P."/>
            <person name="Thoren M.H."/>
            <person name="Johannesson H."/>
        </authorList>
    </citation>
    <scope>NUCLEOTIDE SEQUENCE</scope>
    <source>
        <strain evidence="6">CBS 757.83</strain>
    </source>
</reference>
<dbReference type="PRINTS" id="PR00094">
    <property type="entry name" value="ADENYLTKNASE"/>
</dbReference>
<accession>A0AAN6SVX7</accession>
<evidence type="ECO:0000256" key="5">
    <source>
        <dbReference type="SAM" id="MobiDB-lite"/>
    </source>
</evidence>
<name>A0AAN6SVX7_9PEZI</name>
<evidence type="ECO:0000313" key="6">
    <source>
        <dbReference type="EMBL" id="KAK4095830.1"/>
    </source>
</evidence>
<keyword evidence="6" id="KW-0378">Hydrolase</keyword>
<keyword evidence="2" id="KW-0547">Nucleotide-binding</keyword>
<reference evidence="6" key="1">
    <citation type="journal article" date="2023" name="Mol. Phylogenet. Evol.">
        <title>Genome-scale phylogeny and comparative genomics of the fungal order Sordariales.</title>
        <authorList>
            <person name="Hensen N."/>
            <person name="Bonometti L."/>
            <person name="Westerberg I."/>
            <person name="Brannstrom I.O."/>
            <person name="Guillou S."/>
            <person name="Cros-Aarteil S."/>
            <person name="Calhoun S."/>
            <person name="Haridas S."/>
            <person name="Kuo A."/>
            <person name="Mondo S."/>
            <person name="Pangilinan J."/>
            <person name="Riley R."/>
            <person name="LaButti K."/>
            <person name="Andreopoulos B."/>
            <person name="Lipzen A."/>
            <person name="Chen C."/>
            <person name="Yan M."/>
            <person name="Daum C."/>
            <person name="Ng V."/>
            <person name="Clum A."/>
            <person name="Steindorff A."/>
            <person name="Ohm R.A."/>
            <person name="Martin F."/>
            <person name="Silar P."/>
            <person name="Natvig D.O."/>
            <person name="Lalanne C."/>
            <person name="Gautier V."/>
            <person name="Ament-Velasquez S.L."/>
            <person name="Kruys A."/>
            <person name="Hutchinson M.I."/>
            <person name="Powell A.J."/>
            <person name="Barry K."/>
            <person name="Miller A.N."/>
            <person name="Grigoriev I.V."/>
            <person name="Debuchy R."/>
            <person name="Gladieux P."/>
            <person name="Hiltunen Thoren M."/>
            <person name="Johannesson H."/>
        </authorList>
    </citation>
    <scope>NUCLEOTIDE SEQUENCE</scope>
    <source>
        <strain evidence="6">CBS 757.83</strain>
    </source>
</reference>
<dbReference type="SUPFAM" id="SSF52540">
    <property type="entry name" value="P-loop containing nucleoside triphosphate hydrolases"/>
    <property type="match status" value="1"/>
</dbReference>
<dbReference type="EMBL" id="MU863778">
    <property type="protein sequence ID" value="KAK4095830.1"/>
    <property type="molecule type" value="Genomic_DNA"/>
</dbReference>
<keyword evidence="1 4" id="KW-0808">Transferase</keyword>
<evidence type="ECO:0000256" key="1">
    <source>
        <dbReference type="ARBA" id="ARBA00022679"/>
    </source>
</evidence>
<evidence type="ECO:0000256" key="4">
    <source>
        <dbReference type="RuleBase" id="RU003330"/>
    </source>
</evidence>
<dbReference type="GO" id="GO:0016787">
    <property type="term" value="F:hydrolase activity"/>
    <property type="evidence" value="ECO:0007669"/>
    <property type="project" value="UniProtKB-KW"/>
</dbReference>
<organism evidence="6 7">
    <name type="scientific">Parathielavia hyrcaniae</name>
    <dbReference type="NCBI Taxonomy" id="113614"/>
    <lineage>
        <taxon>Eukaryota</taxon>
        <taxon>Fungi</taxon>
        <taxon>Dikarya</taxon>
        <taxon>Ascomycota</taxon>
        <taxon>Pezizomycotina</taxon>
        <taxon>Sordariomycetes</taxon>
        <taxon>Sordariomycetidae</taxon>
        <taxon>Sordariales</taxon>
        <taxon>Chaetomiaceae</taxon>
        <taxon>Parathielavia</taxon>
    </lineage>
</organism>
<feature type="compositionally biased region" description="Basic and acidic residues" evidence="5">
    <location>
        <begin position="131"/>
        <end position="145"/>
    </location>
</feature>
<keyword evidence="7" id="KW-1185">Reference proteome</keyword>
<dbReference type="Proteomes" id="UP001305647">
    <property type="component" value="Unassembled WGS sequence"/>
</dbReference>
<dbReference type="GO" id="GO:0019205">
    <property type="term" value="F:nucleobase-containing compound kinase activity"/>
    <property type="evidence" value="ECO:0007669"/>
    <property type="project" value="InterPro"/>
</dbReference>
<evidence type="ECO:0000256" key="2">
    <source>
        <dbReference type="ARBA" id="ARBA00022741"/>
    </source>
</evidence>
<dbReference type="PANTHER" id="PTHR23359">
    <property type="entry name" value="NUCLEOTIDE KINASE"/>
    <property type="match status" value="1"/>
</dbReference>